<dbReference type="AlphaFoldDB" id="X6NMV0"/>
<keyword evidence="2" id="KW-1185">Reference proteome</keyword>
<sequence length="146" mass="17493">MTTREILANALHDEEKQTARRPSVEIQKRVFSPGDFDFEDGIAPDQYLHQAFTYAEKVASNRYDVLPELLKIVLKFYTRVQSEYDKEILLRLLRPWVNQFLNVVADYQVYMCIYCNFLYYKKRKVHTQIVYMQLLSTIIQTKKKKK</sequence>
<dbReference type="EMBL" id="ASPP01007159">
    <property type="protein sequence ID" value="ETO27590.1"/>
    <property type="molecule type" value="Genomic_DNA"/>
</dbReference>
<evidence type="ECO:0000313" key="1">
    <source>
        <dbReference type="EMBL" id="ETO27590.1"/>
    </source>
</evidence>
<reference evidence="1 2" key="1">
    <citation type="journal article" date="2013" name="Curr. Biol.">
        <title>The Genome of the Foraminiferan Reticulomyxa filosa.</title>
        <authorList>
            <person name="Glockner G."/>
            <person name="Hulsmann N."/>
            <person name="Schleicher M."/>
            <person name="Noegel A.A."/>
            <person name="Eichinger L."/>
            <person name="Gallinger C."/>
            <person name="Pawlowski J."/>
            <person name="Sierra R."/>
            <person name="Euteneuer U."/>
            <person name="Pillet L."/>
            <person name="Moustafa A."/>
            <person name="Platzer M."/>
            <person name="Groth M."/>
            <person name="Szafranski K."/>
            <person name="Schliwa M."/>
        </authorList>
    </citation>
    <scope>NUCLEOTIDE SEQUENCE [LARGE SCALE GENOMIC DNA]</scope>
</reference>
<comment type="caution">
    <text evidence="1">The sequence shown here is derived from an EMBL/GenBank/DDBJ whole genome shotgun (WGS) entry which is preliminary data.</text>
</comment>
<proteinExistence type="predicted"/>
<protein>
    <submittedName>
        <fullName evidence="1">Uncharacterized protein</fullName>
    </submittedName>
</protein>
<gene>
    <name evidence="1" type="ORF">RFI_09543</name>
</gene>
<name>X6NMV0_RETFI</name>
<dbReference type="Proteomes" id="UP000023152">
    <property type="component" value="Unassembled WGS sequence"/>
</dbReference>
<accession>X6NMV0</accession>
<organism evidence="1 2">
    <name type="scientific">Reticulomyxa filosa</name>
    <dbReference type="NCBI Taxonomy" id="46433"/>
    <lineage>
        <taxon>Eukaryota</taxon>
        <taxon>Sar</taxon>
        <taxon>Rhizaria</taxon>
        <taxon>Retaria</taxon>
        <taxon>Foraminifera</taxon>
        <taxon>Monothalamids</taxon>
        <taxon>Reticulomyxidae</taxon>
        <taxon>Reticulomyxa</taxon>
    </lineage>
</organism>
<evidence type="ECO:0000313" key="2">
    <source>
        <dbReference type="Proteomes" id="UP000023152"/>
    </source>
</evidence>